<dbReference type="EMBL" id="WEGI01000002">
    <property type="protein sequence ID" value="MQY25467.1"/>
    <property type="molecule type" value="Genomic_DNA"/>
</dbReference>
<sequence length="373" mass="37192">MADTFAVDPAELAAQAPIYRGAGAELSAALSRLSSVLATEGRCWGSDDPGRQFARTYEPDVDATIRNVENLALILRQTGNDLAGAADSFDRHDDIGGRLVSNRGGHLAGTTTPSGTAPVFPAAPIFPAAQSSPTASGPAAARVTATPDASSQAAPPGYPGAAQPARPGVNGGPRGAQYPATGITAPQPGGAGFRAPAGPPLGASTTGSPEPVEPYADSALARDVPANSIGQEQNSSSVDAVSAGTVPGVGNSPTTGTSADGGLDPAVAAAIGAAAAAGSPVPGAPDPEHGPMPRSPWTRPRPGRRKDKDEQRTKQPKPGAPEKPAEAVDPDPATEPVVRVVAARPDGRRGGGTPWSSPKRTGPDPAERTTGEG</sequence>
<feature type="region of interest" description="Disordered" evidence="1">
    <location>
        <begin position="130"/>
        <end position="373"/>
    </location>
</feature>
<keyword evidence="3" id="KW-1185">Reference proteome</keyword>
<dbReference type="AlphaFoldDB" id="A0A7K0DIG1"/>
<feature type="compositionally biased region" description="Low complexity" evidence="1">
    <location>
        <begin position="153"/>
        <end position="168"/>
    </location>
</feature>
<gene>
    <name evidence="2" type="ORF">NRB56_10240</name>
</gene>
<proteinExistence type="predicted"/>
<dbReference type="Gene3D" id="1.10.287.1060">
    <property type="entry name" value="ESAT-6-like"/>
    <property type="match status" value="1"/>
</dbReference>
<feature type="compositionally biased region" description="Polar residues" evidence="1">
    <location>
        <begin position="228"/>
        <end position="239"/>
    </location>
</feature>
<evidence type="ECO:0008006" key="4">
    <source>
        <dbReference type="Google" id="ProtNLM"/>
    </source>
</evidence>
<accession>A0A7K0DIG1</accession>
<feature type="compositionally biased region" description="Low complexity" evidence="1">
    <location>
        <begin position="265"/>
        <end position="281"/>
    </location>
</feature>
<name>A0A7K0DIG1_9NOCA</name>
<organism evidence="2 3">
    <name type="scientific">Nocardia aurantia</name>
    <dbReference type="NCBI Taxonomy" id="2585199"/>
    <lineage>
        <taxon>Bacteria</taxon>
        <taxon>Bacillati</taxon>
        <taxon>Actinomycetota</taxon>
        <taxon>Actinomycetes</taxon>
        <taxon>Mycobacteriales</taxon>
        <taxon>Nocardiaceae</taxon>
        <taxon>Nocardia</taxon>
    </lineage>
</organism>
<comment type="caution">
    <text evidence="2">The sequence shown here is derived from an EMBL/GenBank/DDBJ whole genome shotgun (WGS) entry which is preliminary data.</text>
</comment>
<evidence type="ECO:0000256" key="1">
    <source>
        <dbReference type="SAM" id="MobiDB-lite"/>
    </source>
</evidence>
<protein>
    <recommendedName>
        <fullName evidence="4">WXG100 family type VII secretion target</fullName>
    </recommendedName>
</protein>
<reference evidence="2 3" key="1">
    <citation type="submission" date="2019-10" db="EMBL/GenBank/DDBJ databases">
        <title>Nocardia macrotermitis sp. nov. and Nocardia aurantia sp. nov., isolated from the gut of fungus growing-termite Macrotermes natalensis.</title>
        <authorList>
            <person name="Benndorf R."/>
            <person name="Schwitalla J."/>
            <person name="Martin K."/>
            <person name="De Beer W."/>
            <person name="Kaster A.-K."/>
            <person name="Vollmers J."/>
            <person name="Poulsen M."/>
            <person name="Beemelmanns C."/>
        </authorList>
    </citation>
    <scope>NUCLEOTIDE SEQUENCE [LARGE SCALE GENOMIC DNA]</scope>
    <source>
        <strain evidence="2 3">RB56</strain>
    </source>
</reference>
<feature type="compositionally biased region" description="Low complexity" evidence="1">
    <location>
        <begin position="185"/>
        <end position="203"/>
    </location>
</feature>
<dbReference type="RefSeq" id="WP_153339305.1">
    <property type="nucleotide sequence ID" value="NZ_WEGI01000002.1"/>
</dbReference>
<feature type="compositionally biased region" description="Basic and acidic residues" evidence="1">
    <location>
        <begin position="361"/>
        <end position="373"/>
    </location>
</feature>
<dbReference type="OrthoDB" id="4247883at2"/>
<evidence type="ECO:0000313" key="2">
    <source>
        <dbReference type="EMBL" id="MQY25467.1"/>
    </source>
</evidence>
<dbReference type="Proteomes" id="UP000431401">
    <property type="component" value="Unassembled WGS sequence"/>
</dbReference>
<evidence type="ECO:0000313" key="3">
    <source>
        <dbReference type="Proteomes" id="UP000431401"/>
    </source>
</evidence>